<dbReference type="InterPro" id="IPR007497">
    <property type="entry name" value="SIMPL/DUF541"/>
</dbReference>
<dbReference type="Pfam" id="PF04402">
    <property type="entry name" value="SIMPL"/>
    <property type="match status" value="1"/>
</dbReference>
<proteinExistence type="predicted"/>
<gene>
    <name evidence="3" type="ORF">SOO65_12185</name>
</gene>
<dbReference type="RefSeq" id="WP_321390168.1">
    <property type="nucleotide sequence ID" value="NZ_CP139487.1"/>
</dbReference>
<feature type="signal peptide" evidence="2">
    <location>
        <begin position="1"/>
        <end position="15"/>
    </location>
</feature>
<feature type="chain" id="PRO_5043870068" evidence="2">
    <location>
        <begin position="16"/>
        <end position="224"/>
    </location>
</feature>
<dbReference type="PANTHER" id="PTHR34387">
    <property type="entry name" value="SLR1258 PROTEIN"/>
    <property type="match status" value="1"/>
</dbReference>
<dbReference type="Proteomes" id="UP001324634">
    <property type="component" value="Chromosome"/>
</dbReference>
<dbReference type="GO" id="GO:0006974">
    <property type="term" value="P:DNA damage response"/>
    <property type="evidence" value="ECO:0007669"/>
    <property type="project" value="TreeGrafter"/>
</dbReference>
<dbReference type="KEGG" id="psti:SOO65_12185"/>
<feature type="coiled-coil region" evidence="1">
    <location>
        <begin position="45"/>
        <end position="79"/>
    </location>
</feature>
<keyword evidence="1" id="KW-0175">Coiled coil</keyword>
<dbReference type="InterPro" id="IPR052022">
    <property type="entry name" value="26kDa_periplasmic_antigen"/>
</dbReference>
<accession>A0AAX4HJQ1</accession>
<dbReference type="AlphaFoldDB" id="A0AAX4HJQ1"/>
<evidence type="ECO:0000313" key="4">
    <source>
        <dbReference type="Proteomes" id="UP001324634"/>
    </source>
</evidence>
<evidence type="ECO:0000313" key="3">
    <source>
        <dbReference type="EMBL" id="WPU63447.1"/>
    </source>
</evidence>
<reference evidence="3 4" key="1">
    <citation type="submission" date="2023-11" db="EMBL/GenBank/DDBJ databases">
        <title>Peredibacter starrii A3.12.</title>
        <authorList>
            <person name="Mitchell R.J."/>
        </authorList>
    </citation>
    <scope>NUCLEOTIDE SEQUENCE [LARGE SCALE GENOMIC DNA]</scope>
    <source>
        <strain evidence="3 4">A3.12</strain>
    </source>
</reference>
<evidence type="ECO:0000256" key="1">
    <source>
        <dbReference type="SAM" id="Coils"/>
    </source>
</evidence>
<evidence type="ECO:0000256" key="2">
    <source>
        <dbReference type="SAM" id="SignalP"/>
    </source>
</evidence>
<keyword evidence="2" id="KW-0732">Signal</keyword>
<dbReference type="PANTHER" id="PTHR34387:SF2">
    <property type="entry name" value="SLR1258 PROTEIN"/>
    <property type="match status" value="1"/>
</dbReference>
<name>A0AAX4HJQ1_9BACT</name>
<dbReference type="Gene3D" id="3.30.110.170">
    <property type="entry name" value="Protein of unknown function (DUF541), domain 1"/>
    <property type="match status" value="1"/>
</dbReference>
<sequence>MKYLIVLLFSVAAFADDPEISVQGNCEIKVTPDRGAITFTAENQARDQKDAVKKTTEQINQLKEEIKKLNLADLELKNTNYNVFPVREYEKEKIVDKGIRATLSLEVTTSEIARIGEAMQSAAKVGVINVGSLTTFLSLEKSQKEYLKCLDIAADDAKGKAQQLAKKLGFKLGDVIKLNEVPQMPQPVPVMERAMMKSMDAAPAQIEPGTQQYSTNIQVTFKIK</sequence>
<organism evidence="3 4">
    <name type="scientific">Peredibacter starrii</name>
    <dbReference type="NCBI Taxonomy" id="28202"/>
    <lineage>
        <taxon>Bacteria</taxon>
        <taxon>Pseudomonadati</taxon>
        <taxon>Bdellovibrionota</taxon>
        <taxon>Bacteriovoracia</taxon>
        <taxon>Bacteriovoracales</taxon>
        <taxon>Bacteriovoracaceae</taxon>
        <taxon>Peredibacter</taxon>
    </lineage>
</organism>
<dbReference type="EMBL" id="CP139487">
    <property type="protein sequence ID" value="WPU63447.1"/>
    <property type="molecule type" value="Genomic_DNA"/>
</dbReference>
<protein>
    <submittedName>
        <fullName evidence="3">SIMPL domain-containing protein</fullName>
    </submittedName>
</protein>
<keyword evidence="4" id="KW-1185">Reference proteome</keyword>
<dbReference type="Gene3D" id="3.30.70.2970">
    <property type="entry name" value="Protein of unknown function (DUF541), domain 2"/>
    <property type="match status" value="1"/>
</dbReference>